<feature type="transmembrane region" description="Helical" evidence="2">
    <location>
        <begin position="119"/>
        <end position="140"/>
    </location>
</feature>
<protein>
    <submittedName>
        <fullName evidence="4">TRAP transporter fused permease subunit</fullName>
    </submittedName>
</protein>
<feature type="transmembrane region" description="Helical" evidence="2">
    <location>
        <begin position="551"/>
        <end position="574"/>
    </location>
</feature>
<dbReference type="Pfam" id="PF06808">
    <property type="entry name" value="DctM"/>
    <property type="match status" value="1"/>
</dbReference>
<feature type="transmembrane region" description="Helical" evidence="2">
    <location>
        <begin position="66"/>
        <end position="86"/>
    </location>
</feature>
<dbReference type="NCBIfam" id="TIGR02123">
    <property type="entry name" value="TRAP_fused"/>
    <property type="match status" value="1"/>
</dbReference>
<comment type="function">
    <text evidence="1">Part of the tripartite ATP-independent periplasmic (TRAP) transport system.</text>
</comment>
<feature type="transmembrane region" description="Helical" evidence="2">
    <location>
        <begin position="440"/>
        <end position="464"/>
    </location>
</feature>
<sequence length="630" mass="66489">MGFTDKRLAVISALAVLMMLFHLAAASPFWIAPNFVLRGVHLLFAVIIGVLLFPSKSRLFPRWVDAALMFVGVICIGYAVVNHQAIAIRPPWTLEATPFELFVALGTIGVVLEVTRRSLGMTITGLCIAFIIYAFVGPYLRFVDWLRPLAHRGVGINEFVDQMYFSFEGIFGTALGVSAEYIFLFVMFGAILQVAGGGDFFINLTRAATGASRGGPAKMAVVASGLMGMMSGSSVANVATTGSLTIPMMKKLGYPARFAGAVEAIASTGGQITPPIMGAAAFLMAAILGRDYLEVASAALVPALLFFAALLIAVHMMALKSALRSLDAAERGSTWRTLKAGWTFLIPVIVIIGMMMSGYTASFSAFFGVLTTLAVPFLRKATFVSAPRLIAGIRLGVEGAVVVAAACASAGIIVGIVQISGLGFRFSALVTDIAGNNLDLALVLAMLASFIFGMGMPTTPAYIVQATLVAPVLIKLGADPMAAHLFVFFYAVLGQITPPLAVAAYAAAPIAEETPSRVGWSAFALGIPVYIIPFLFVANPELLNPEFTLQFVGTILRSFLAISALSIMMVGWFMGMRLNLIGRGALLVVAAMMIHPGLITSLAGVGVFVALGLAQWQFARTRPAAAEGET</sequence>
<dbReference type="InterPro" id="IPR010656">
    <property type="entry name" value="DctM"/>
</dbReference>
<evidence type="ECO:0000256" key="2">
    <source>
        <dbReference type="SAM" id="Phobius"/>
    </source>
</evidence>
<keyword evidence="2" id="KW-1133">Transmembrane helix</keyword>
<accession>A0ABU4AGC2</accession>
<keyword evidence="2" id="KW-0812">Transmembrane</keyword>
<dbReference type="Proteomes" id="UP001185659">
    <property type="component" value="Unassembled WGS sequence"/>
</dbReference>
<dbReference type="RefSeq" id="WP_317560429.1">
    <property type="nucleotide sequence ID" value="NZ_JAWLIP010000001.1"/>
</dbReference>
<keyword evidence="1" id="KW-1003">Cell membrane</keyword>
<keyword evidence="5" id="KW-1185">Reference proteome</keyword>
<keyword evidence="1" id="KW-0997">Cell inner membrane</keyword>
<feature type="transmembrane region" description="Helical" evidence="2">
    <location>
        <begin position="520"/>
        <end position="539"/>
    </location>
</feature>
<dbReference type="InterPro" id="IPR011853">
    <property type="entry name" value="TRAP_DctM-Dct_fused"/>
</dbReference>
<organism evidence="4 5">
    <name type="scientific">Nitratireductor aquimarinus</name>
    <dbReference type="NCBI Taxonomy" id="889300"/>
    <lineage>
        <taxon>Bacteria</taxon>
        <taxon>Pseudomonadati</taxon>
        <taxon>Pseudomonadota</taxon>
        <taxon>Alphaproteobacteria</taxon>
        <taxon>Hyphomicrobiales</taxon>
        <taxon>Phyllobacteriaceae</taxon>
        <taxon>Nitratireductor</taxon>
    </lineage>
</organism>
<feature type="transmembrane region" description="Helical" evidence="2">
    <location>
        <begin position="485"/>
        <end position="508"/>
    </location>
</feature>
<feature type="transmembrane region" description="Helical" evidence="2">
    <location>
        <begin position="92"/>
        <end position="112"/>
    </location>
</feature>
<feature type="domain" description="TRAP C4-dicarboxylate transport system permease DctM subunit" evidence="3">
    <location>
        <begin position="110"/>
        <end position="543"/>
    </location>
</feature>
<evidence type="ECO:0000313" key="5">
    <source>
        <dbReference type="Proteomes" id="UP001185659"/>
    </source>
</evidence>
<proteinExistence type="predicted"/>
<feature type="transmembrane region" description="Helical" evidence="2">
    <location>
        <begin position="399"/>
        <end position="420"/>
    </location>
</feature>
<keyword evidence="2" id="KW-0472">Membrane</keyword>
<evidence type="ECO:0000259" key="3">
    <source>
        <dbReference type="Pfam" id="PF06808"/>
    </source>
</evidence>
<keyword evidence="1" id="KW-0813">Transport</keyword>
<comment type="caution">
    <text evidence="4">The sequence shown here is derived from an EMBL/GenBank/DDBJ whole genome shotgun (WGS) entry which is preliminary data.</text>
</comment>
<gene>
    <name evidence="4" type="ORF">R2G56_03285</name>
</gene>
<feature type="transmembrane region" description="Helical" evidence="2">
    <location>
        <begin position="586"/>
        <end position="613"/>
    </location>
</feature>
<feature type="transmembrane region" description="Helical" evidence="2">
    <location>
        <begin position="258"/>
        <end position="287"/>
    </location>
</feature>
<dbReference type="PANTHER" id="PTHR43849:SF2">
    <property type="entry name" value="BLL3936 PROTEIN"/>
    <property type="match status" value="1"/>
</dbReference>
<reference evidence="4 5" key="1">
    <citation type="submission" date="2023-10" db="EMBL/GenBank/DDBJ databases">
        <authorList>
            <person name="Venkata Ramana C."/>
            <person name="Sasikala C."/>
            <person name="Dhurka M."/>
        </authorList>
    </citation>
    <scope>NUCLEOTIDE SEQUENCE [LARGE SCALE GENOMIC DNA]</scope>
    <source>
        <strain evidence="4 5">KCTC 32151</strain>
    </source>
</reference>
<feature type="transmembrane region" description="Helical" evidence="2">
    <location>
        <begin position="181"/>
        <end position="202"/>
    </location>
</feature>
<dbReference type="PANTHER" id="PTHR43849">
    <property type="entry name" value="BLL3936 PROTEIN"/>
    <property type="match status" value="1"/>
</dbReference>
<evidence type="ECO:0000313" key="4">
    <source>
        <dbReference type="EMBL" id="MDV6225300.1"/>
    </source>
</evidence>
<name>A0ABU4AGC2_9HYPH</name>
<feature type="transmembrane region" description="Helical" evidence="2">
    <location>
        <begin position="299"/>
        <end position="319"/>
    </location>
</feature>
<dbReference type="EMBL" id="JAWLIP010000001">
    <property type="protein sequence ID" value="MDV6225300.1"/>
    <property type="molecule type" value="Genomic_DNA"/>
</dbReference>
<comment type="subcellular location">
    <subcellularLocation>
        <location evidence="1">Cell inner membrane</location>
        <topology evidence="1">Multi-pass membrane protein</topology>
    </subcellularLocation>
</comment>
<evidence type="ECO:0000256" key="1">
    <source>
        <dbReference type="RuleBase" id="RU369079"/>
    </source>
</evidence>
<feature type="transmembrane region" description="Helical" evidence="2">
    <location>
        <begin position="36"/>
        <end position="54"/>
    </location>
</feature>